<dbReference type="SMART" id="SM00409">
    <property type="entry name" value="IG"/>
    <property type="match status" value="2"/>
</dbReference>
<feature type="transmembrane region" description="Helical" evidence="12">
    <location>
        <begin position="283"/>
        <end position="304"/>
    </location>
</feature>
<dbReference type="SUPFAM" id="SSF48726">
    <property type="entry name" value="Immunoglobulin"/>
    <property type="match status" value="2"/>
</dbReference>
<dbReference type="GO" id="GO:0042130">
    <property type="term" value="P:negative regulation of T cell proliferation"/>
    <property type="evidence" value="ECO:0007669"/>
    <property type="project" value="TreeGrafter"/>
</dbReference>
<dbReference type="GO" id="GO:0031295">
    <property type="term" value="P:T cell costimulation"/>
    <property type="evidence" value="ECO:0007669"/>
    <property type="project" value="TreeGrafter"/>
</dbReference>
<evidence type="ECO:0000259" key="14">
    <source>
        <dbReference type="PROSITE" id="PS50835"/>
    </source>
</evidence>
<dbReference type="GO" id="GO:0042102">
    <property type="term" value="P:positive regulation of T cell proliferation"/>
    <property type="evidence" value="ECO:0007669"/>
    <property type="project" value="TreeGrafter"/>
</dbReference>
<feature type="domain" description="Ig-like" evidence="14">
    <location>
        <begin position="134"/>
        <end position="215"/>
    </location>
</feature>
<proteinExistence type="predicted"/>
<dbReference type="Gene3D" id="2.60.40.10">
    <property type="entry name" value="Immunoglobulins"/>
    <property type="match status" value="2"/>
</dbReference>
<keyword evidence="6 12" id="KW-0472">Membrane</keyword>
<keyword evidence="7" id="KW-1015">Disulfide bond</keyword>
<evidence type="ECO:0000256" key="12">
    <source>
        <dbReference type="SAM" id="Phobius"/>
    </source>
</evidence>
<evidence type="ECO:0000256" key="7">
    <source>
        <dbReference type="ARBA" id="ARBA00023157"/>
    </source>
</evidence>
<dbReference type="InterPro" id="IPR003599">
    <property type="entry name" value="Ig_sub"/>
</dbReference>
<evidence type="ECO:0000256" key="2">
    <source>
        <dbReference type="ARBA" id="ARBA00022475"/>
    </source>
</evidence>
<evidence type="ECO:0000256" key="11">
    <source>
        <dbReference type="SAM" id="MobiDB-lite"/>
    </source>
</evidence>
<comment type="subcellular location">
    <subcellularLocation>
        <location evidence="1">Cell membrane</location>
        <topology evidence="1">Single-pass type I membrane protein</topology>
    </subcellularLocation>
</comment>
<keyword evidence="3 12" id="KW-0812">Transmembrane</keyword>
<keyword evidence="4 13" id="KW-0732">Signal</keyword>
<organism evidence="15 16">
    <name type="scientific">Tachysurus vachellii</name>
    <name type="common">Darkbarbel catfish</name>
    <name type="synonym">Pelteobagrus vachellii</name>
    <dbReference type="NCBI Taxonomy" id="175792"/>
    <lineage>
        <taxon>Eukaryota</taxon>
        <taxon>Metazoa</taxon>
        <taxon>Chordata</taxon>
        <taxon>Craniata</taxon>
        <taxon>Vertebrata</taxon>
        <taxon>Euteleostomi</taxon>
        <taxon>Actinopterygii</taxon>
        <taxon>Neopterygii</taxon>
        <taxon>Teleostei</taxon>
        <taxon>Ostariophysi</taxon>
        <taxon>Siluriformes</taxon>
        <taxon>Bagridae</taxon>
        <taxon>Tachysurus</taxon>
    </lineage>
</organism>
<evidence type="ECO:0000256" key="10">
    <source>
        <dbReference type="ARBA" id="ARBA00023319"/>
    </source>
</evidence>
<dbReference type="PROSITE" id="PS50835">
    <property type="entry name" value="IG_LIKE"/>
    <property type="match status" value="1"/>
</dbReference>
<dbReference type="PANTHER" id="PTHR25466">
    <property type="entry name" value="T-LYMPHOCYTE ACTIVATION ANTIGEN"/>
    <property type="match status" value="1"/>
</dbReference>
<evidence type="ECO:0000256" key="9">
    <source>
        <dbReference type="ARBA" id="ARBA00023180"/>
    </source>
</evidence>
<accession>A0AA88MVX8</accession>
<dbReference type="EMBL" id="JAVHJS010000010">
    <property type="protein sequence ID" value="KAK2846112.1"/>
    <property type="molecule type" value="Genomic_DNA"/>
</dbReference>
<dbReference type="InterPro" id="IPR013106">
    <property type="entry name" value="Ig_V-set"/>
</dbReference>
<dbReference type="Pfam" id="PF07686">
    <property type="entry name" value="V-set"/>
    <property type="match status" value="1"/>
</dbReference>
<name>A0AA88MVX8_TACVA</name>
<feature type="compositionally biased region" description="Low complexity" evidence="11">
    <location>
        <begin position="241"/>
        <end position="256"/>
    </location>
</feature>
<evidence type="ECO:0000313" key="16">
    <source>
        <dbReference type="Proteomes" id="UP001187315"/>
    </source>
</evidence>
<dbReference type="InterPro" id="IPR007110">
    <property type="entry name" value="Ig-like_dom"/>
</dbReference>
<keyword evidence="10" id="KW-0393">Immunoglobulin domain</keyword>
<dbReference type="InterPro" id="IPR051713">
    <property type="entry name" value="T-cell_Activation_Regulation"/>
</dbReference>
<dbReference type="GO" id="GO:0007166">
    <property type="term" value="P:cell surface receptor signaling pathway"/>
    <property type="evidence" value="ECO:0007669"/>
    <property type="project" value="TreeGrafter"/>
</dbReference>
<dbReference type="AlphaFoldDB" id="A0AA88MVX8"/>
<keyword evidence="9" id="KW-0325">Glycoprotein</keyword>
<feature type="signal peptide" evidence="13">
    <location>
        <begin position="1"/>
        <end position="16"/>
    </location>
</feature>
<evidence type="ECO:0000313" key="15">
    <source>
        <dbReference type="EMBL" id="KAK2846112.1"/>
    </source>
</evidence>
<evidence type="ECO:0000256" key="4">
    <source>
        <dbReference type="ARBA" id="ARBA00022729"/>
    </source>
</evidence>
<gene>
    <name evidence="15" type="ORF">Q7C36_010966</name>
</gene>
<dbReference type="InterPro" id="IPR036179">
    <property type="entry name" value="Ig-like_dom_sf"/>
</dbReference>
<comment type="caution">
    <text evidence="15">The sequence shown here is derived from an EMBL/GenBank/DDBJ whole genome shotgun (WGS) entry which is preliminary data.</text>
</comment>
<dbReference type="InterPro" id="IPR013783">
    <property type="entry name" value="Ig-like_fold"/>
</dbReference>
<dbReference type="Proteomes" id="UP001187315">
    <property type="component" value="Unassembled WGS sequence"/>
</dbReference>
<feature type="region of interest" description="Disordered" evidence="11">
    <location>
        <begin position="219"/>
        <end position="274"/>
    </location>
</feature>
<feature type="chain" id="PRO_5041708869" description="Ig-like domain-containing protein" evidence="13">
    <location>
        <begin position="17"/>
        <end position="363"/>
    </location>
</feature>
<keyword evidence="5 12" id="KW-1133">Transmembrane helix</keyword>
<keyword evidence="16" id="KW-1185">Reference proteome</keyword>
<dbReference type="GO" id="GO:0071222">
    <property type="term" value="P:cellular response to lipopolysaccharide"/>
    <property type="evidence" value="ECO:0007669"/>
    <property type="project" value="TreeGrafter"/>
</dbReference>
<dbReference type="GO" id="GO:0009897">
    <property type="term" value="C:external side of plasma membrane"/>
    <property type="evidence" value="ECO:0007669"/>
    <property type="project" value="TreeGrafter"/>
</dbReference>
<feature type="compositionally biased region" description="Basic and acidic residues" evidence="11">
    <location>
        <begin position="219"/>
        <end position="237"/>
    </location>
</feature>
<keyword evidence="8" id="KW-0675">Receptor</keyword>
<dbReference type="PROSITE" id="PS51257">
    <property type="entry name" value="PROKAR_LIPOPROTEIN"/>
    <property type="match status" value="1"/>
</dbReference>
<evidence type="ECO:0000256" key="13">
    <source>
        <dbReference type="SAM" id="SignalP"/>
    </source>
</evidence>
<evidence type="ECO:0000256" key="6">
    <source>
        <dbReference type="ARBA" id="ARBA00023136"/>
    </source>
</evidence>
<evidence type="ECO:0000256" key="1">
    <source>
        <dbReference type="ARBA" id="ARBA00004251"/>
    </source>
</evidence>
<dbReference type="PANTHER" id="PTHR25466:SF14">
    <property type="entry name" value="BUTYROPHILIN SUBFAMILY 2 MEMBER A2-LIKE-RELATED"/>
    <property type="match status" value="1"/>
</dbReference>
<evidence type="ECO:0000256" key="3">
    <source>
        <dbReference type="ARBA" id="ARBA00022692"/>
    </source>
</evidence>
<reference evidence="15" key="1">
    <citation type="submission" date="2023-08" db="EMBL/GenBank/DDBJ databases">
        <title>Pelteobagrus vachellii genome.</title>
        <authorList>
            <person name="Liu H."/>
        </authorList>
    </citation>
    <scope>NUCLEOTIDE SEQUENCE</scope>
    <source>
        <strain evidence="15">PRFRI_2022a</strain>
        <tissue evidence="15">Muscle</tissue>
    </source>
</reference>
<keyword evidence="2" id="KW-1003">Cell membrane</keyword>
<protein>
    <recommendedName>
        <fullName evidence="14">Ig-like domain-containing protein</fullName>
    </recommendedName>
</protein>
<dbReference type="GO" id="GO:0006955">
    <property type="term" value="P:immune response"/>
    <property type="evidence" value="ECO:0007669"/>
    <property type="project" value="TreeGrafter"/>
</dbReference>
<evidence type="ECO:0000256" key="8">
    <source>
        <dbReference type="ARBA" id="ARBA00023170"/>
    </source>
</evidence>
<evidence type="ECO:0000256" key="5">
    <source>
        <dbReference type="ARBA" id="ARBA00022989"/>
    </source>
</evidence>
<sequence>MKCLYLLYVVFHVTAGCNLSAQTKYDYIGLPGGSVLLLCSCSDLHTKPHTFTWMSYRTERLTDMLNDEHYRGRLQLFNNISPGNLSLLISDLREEDAVDHRCITEKGYIDMNINVKGCDLSGDKHQVVINGHPGGSVLLPCSCSDLHTNPQIFTWTTNRTGHWTDVLKDELYRDRFQLFNHISPGNLSLLISDLREEDQRVYRCSTGLKEYRDIRINVKGGRRETSTRSGTTDRRPPSEQPPSKTTNSPPASSSTTLEAHLPAASSSTTLEQDEQESESSLPLVFGIAAAFLLFLVVVVAFLCWRRKGGRCGKNMITEGRPKQKDQTVPDVTYSTVSHIHTAGAARVQINVEEKTEYASIVTN</sequence>